<dbReference type="CDD" id="cd11297">
    <property type="entry name" value="PIN_LabA-like_N_1"/>
    <property type="match status" value="1"/>
</dbReference>
<reference evidence="2" key="1">
    <citation type="submission" date="2020-04" db="EMBL/GenBank/DDBJ databases">
        <authorList>
            <person name="Zhang T."/>
        </authorList>
    </citation>
    <scope>NUCLEOTIDE SEQUENCE</scope>
    <source>
        <strain evidence="2">HKST-UBA02</strain>
    </source>
</reference>
<comment type="caution">
    <text evidence="2">The sequence shown here is derived from an EMBL/GenBank/DDBJ whole genome shotgun (WGS) entry which is preliminary data.</text>
</comment>
<evidence type="ECO:0000259" key="1">
    <source>
        <dbReference type="PROSITE" id="PS51644"/>
    </source>
</evidence>
<evidence type="ECO:0000313" key="2">
    <source>
        <dbReference type="EMBL" id="MCA9755859.1"/>
    </source>
</evidence>
<dbReference type="Proteomes" id="UP000739538">
    <property type="component" value="Unassembled WGS sequence"/>
</dbReference>
<dbReference type="PANTHER" id="PTHR35811">
    <property type="entry name" value="SLR1870 PROTEIN"/>
    <property type="match status" value="1"/>
</dbReference>
<name>A0A956NB15_UNCEI</name>
<proteinExistence type="predicted"/>
<dbReference type="Gene3D" id="3.40.50.1010">
    <property type="entry name" value="5'-nuclease"/>
    <property type="match status" value="1"/>
</dbReference>
<dbReference type="PANTHER" id="PTHR35811:SF1">
    <property type="entry name" value="HTH OST-TYPE DOMAIN-CONTAINING PROTEIN"/>
    <property type="match status" value="1"/>
</dbReference>
<reference evidence="2" key="2">
    <citation type="journal article" date="2021" name="Microbiome">
        <title>Successional dynamics and alternative stable states in a saline activated sludge microbial community over 9 years.</title>
        <authorList>
            <person name="Wang Y."/>
            <person name="Ye J."/>
            <person name="Ju F."/>
            <person name="Liu L."/>
            <person name="Boyd J.A."/>
            <person name="Deng Y."/>
            <person name="Parks D.H."/>
            <person name="Jiang X."/>
            <person name="Yin X."/>
            <person name="Woodcroft B.J."/>
            <person name="Tyson G.W."/>
            <person name="Hugenholtz P."/>
            <person name="Polz M.F."/>
            <person name="Zhang T."/>
        </authorList>
    </citation>
    <scope>NUCLEOTIDE SEQUENCE</scope>
    <source>
        <strain evidence="2">HKST-UBA02</strain>
    </source>
</reference>
<protein>
    <submittedName>
        <fullName evidence="2">NYN domain-containing protein</fullName>
    </submittedName>
</protein>
<dbReference type="AlphaFoldDB" id="A0A956NB15"/>
<dbReference type="Pfam" id="PF01936">
    <property type="entry name" value="NYN"/>
    <property type="match status" value="1"/>
</dbReference>
<accession>A0A956NB15</accession>
<organism evidence="2 3">
    <name type="scientific">Eiseniibacteriota bacterium</name>
    <dbReference type="NCBI Taxonomy" id="2212470"/>
    <lineage>
        <taxon>Bacteria</taxon>
        <taxon>Candidatus Eiseniibacteriota</taxon>
    </lineage>
</organism>
<gene>
    <name evidence="2" type="ORF">KDA27_08670</name>
</gene>
<dbReference type="CDD" id="cd10146">
    <property type="entry name" value="LabA_like_C"/>
    <property type="match status" value="1"/>
</dbReference>
<sequence>MSTPSDIYQPEARIALFIDFENIALGMKGGKKKAFEMAWVLDRLLEKGRIIVKRAYADWTRYAEFRENLHESGIELIEIPKRSQAGKNSADVRLVVDALDLCYTKEHLDTFVIFSGDSDFSPLVSKLKENNKTTIGIGLTGSTSKLLADNCDEFLYYEDLAPVKRPSGSGKGGARGSKLSKEKQEAFELLLDSIEALLRENREILWSSAIKDTIKRKRPSFTESAFGYRTFSELLEDAAENGYIQITRDDRSGGTYVVTEVRFP</sequence>
<dbReference type="PROSITE" id="PS51644">
    <property type="entry name" value="HTH_OST"/>
    <property type="match status" value="1"/>
</dbReference>
<dbReference type="GO" id="GO:0004540">
    <property type="term" value="F:RNA nuclease activity"/>
    <property type="evidence" value="ECO:0007669"/>
    <property type="project" value="InterPro"/>
</dbReference>
<feature type="domain" description="HTH OST-type" evidence="1">
    <location>
        <begin position="186"/>
        <end position="262"/>
    </location>
</feature>
<dbReference type="InterPro" id="IPR025605">
    <property type="entry name" value="OST-HTH/LOTUS_dom"/>
</dbReference>
<evidence type="ECO:0000313" key="3">
    <source>
        <dbReference type="Proteomes" id="UP000739538"/>
    </source>
</evidence>
<dbReference type="EMBL" id="JAGQHS010000034">
    <property type="protein sequence ID" value="MCA9755859.1"/>
    <property type="molecule type" value="Genomic_DNA"/>
</dbReference>
<dbReference type="InterPro" id="IPR021139">
    <property type="entry name" value="NYN"/>
</dbReference>
<dbReference type="InterPro" id="IPR041966">
    <property type="entry name" value="LOTUS-like"/>
</dbReference>
<dbReference type="Gene3D" id="3.30.420.610">
    <property type="entry name" value="LOTUS domain-like"/>
    <property type="match status" value="1"/>
</dbReference>